<accession>A0AB32WP79</accession>
<evidence type="ECO:0000313" key="2">
    <source>
        <dbReference type="Proteomes" id="UP000694886"/>
    </source>
</evidence>
<proteinExistence type="predicted"/>
<dbReference type="RefSeq" id="XP_017980040.1">
    <property type="nucleotide sequence ID" value="XM_018124551.1"/>
</dbReference>
<protein>
    <submittedName>
        <fullName evidence="3">Uncharacterized protein LOC18507190</fullName>
    </submittedName>
</protein>
<reference evidence="3" key="2">
    <citation type="submission" date="2025-08" db="UniProtKB">
        <authorList>
            <consortium name="RefSeq"/>
        </authorList>
    </citation>
    <scope>IDENTIFICATION</scope>
</reference>
<keyword evidence="1" id="KW-0175">Coiled coil</keyword>
<dbReference type="GeneID" id="18507190"/>
<organism evidence="2 3">
    <name type="scientific">Theobroma cacao</name>
    <name type="common">Cacao</name>
    <name type="synonym">Cocoa</name>
    <dbReference type="NCBI Taxonomy" id="3641"/>
    <lineage>
        <taxon>Eukaryota</taxon>
        <taxon>Viridiplantae</taxon>
        <taxon>Streptophyta</taxon>
        <taxon>Embryophyta</taxon>
        <taxon>Tracheophyta</taxon>
        <taxon>Spermatophyta</taxon>
        <taxon>Magnoliopsida</taxon>
        <taxon>eudicotyledons</taxon>
        <taxon>Gunneridae</taxon>
        <taxon>Pentapetalae</taxon>
        <taxon>rosids</taxon>
        <taxon>malvids</taxon>
        <taxon>Malvales</taxon>
        <taxon>Malvaceae</taxon>
        <taxon>Byttnerioideae</taxon>
        <taxon>Theobroma</taxon>
    </lineage>
</organism>
<dbReference type="AlphaFoldDB" id="A0AB32WP79"/>
<dbReference type="Proteomes" id="UP000694886">
    <property type="component" value="Chromosome 7"/>
</dbReference>
<sequence>METSRRRFISGRKGKSSAKYMRRRFKKLKEEMKEISKEQQSIREGQRQVAVKFKAIEEECEQLRKETHQIIRQSANTQIRLSLMFNILKAREQGDFSKAANLTQLLREIIARDNVSQSTNP</sequence>
<reference evidence="2" key="1">
    <citation type="journal article" date="1997" name="Nucleic Acids Res.">
        <title>tRNAscan-SE: a program for improved detection of transfer RNA genes in genomic sequence.</title>
        <authorList>
            <person name="Lowe T.M."/>
            <person name="Eddy S.R."/>
        </authorList>
    </citation>
    <scope>NUCLEOTIDE SEQUENCE [LARGE SCALE GENOMIC DNA]</scope>
    <source>
        <strain evidence="2">r\B97-61/B2</strain>
    </source>
</reference>
<evidence type="ECO:0000256" key="1">
    <source>
        <dbReference type="SAM" id="Coils"/>
    </source>
</evidence>
<feature type="coiled-coil region" evidence="1">
    <location>
        <begin position="18"/>
        <end position="73"/>
    </location>
</feature>
<name>A0AB32WP79_THECC</name>
<evidence type="ECO:0000313" key="3">
    <source>
        <dbReference type="RefSeq" id="XP_017980040.1"/>
    </source>
</evidence>
<dbReference type="KEGG" id="tcc:18507190"/>
<gene>
    <name evidence="3" type="primary">LOC18507190</name>
</gene>
<dbReference type="Gramene" id="Tc07v2_t014810.1">
    <property type="protein sequence ID" value="Tc07v2_p014810.1"/>
    <property type="gene ID" value="Tc07v2_g014810"/>
</dbReference>
<dbReference type="PANTHER" id="PTHR48248:SF2">
    <property type="match status" value="1"/>
</dbReference>
<dbReference type="PANTHER" id="PTHR48248">
    <property type="entry name" value="UVR DOMAIN-CONTAINING PROTEIN"/>
    <property type="match status" value="1"/>
</dbReference>